<evidence type="ECO:0000256" key="1">
    <source>
        <dbReference type="SAM" id="Phobius"/>
    </source>
</evidence>
<proteinExistence type="predicted"/>
<protein>
    <submittedName>
        <fullName evidence="2">Uncharacterized protein</fullName>
    </submittedName>
</protein>
<dbReference type="AlphaFoldDB" id="A0A195AV50"/>
<feature type="transmembrane region" description="Helical" evidence="1">
    <location>
        <begin position="70"/>
        <end position="90"/>
    </location>
</feature>
<name>A0A195AV50_9HYME</name>
<evidence type="ECO:0000313" key="2">
    <source>
        <dbReference type="EMBL" id="KYM75932.1"/>
    </source>
</evidence>
<reference evidence="2 3" key="1">
    <citation type="submission" date="2015-09" db="EMBL/GenBank/DDBJ databases">
        <title>Atta colombica WGS genome.</title>
        <authorList>
            <person name="Nygaard S."/>
            <person name="Hu H."/>
            <person name="Boomsma J."/>
            <person name="Zhang G."/>
        </authorList>
    </citation>
    <scope>NUCLEOTIDE SEQUENCE [LARGE SCALE GENOMIC DNA]</scope>
    <source>
        <strain evidence="2">Treedump-2</strain>
        <tissue evidence="2">Whole body</tissue>
    </source>
</reference>
<gene>
    <name evidence="2" type="ORF">ALC53_13646</name>
</gene>
<keyword evidence="1" id="KW-1133">Transmembrane helix</keyword>
<accession>A0A195AV50</accession>
<organism evidence="2 3">
    <name type="scientific">Atta colombica</name>
    <dbReference type="NCBI Taxonomy" id="520822"/>
    <lineage>
        <taxon>Eukaryota</taxon>
        <taxon>Metazoa</taxon>
        <taxon>Ecdysozoa</taxon>
        <taxon>Arthropoda</taxon>
        <taxon>Hexapoda</taxon>
        <taxon>Insecta</taxon>
        <taxon>Pterygota</taxon>
        <taxon>Neoptera</taxon>
        <taxon>Endopterygota</taxon>
        <taxon>Hymenoptera</taxon>
        <taxon>Apocrita</taxon>
        <taxon>Aculeata</taxon>
        <taxon>Formicoidea</taxon>
        <taxon>Formicidae</taxon>
        <taxon>Myrmicinae</taxon>
        <taxon>Atta</taxon>
    </lineage>
</organism>
<sequence length="219" mass="25139">MIVTQLHSSLSHSMPCTTYNTVVIQSCRISIPKTRFCNACFNVTSIVIVWCLLANCRPSSVLTCLFDRSILLPTTILMISVLLQYVFNSLSHVSNFTKSKLSSCHKNIIVITNPNSKFHYIIVDGNLFCLVVHPDCALHIFVELILSESQEYAGNDFRCENELYFANLPRFPYIGFAYHKNFQYRQIIFLIHNNLLTTTNHCTHNIKSIYQPVNTENKH</sequence>
<keyword evidence="1" id="KW-0472">Membrane</keyword>
<keyword evidence="3" id="KW-1185">Reference proteome</keyword>
<feature type="transmembrane region" description="Helical" evidence="1">
    <location>
        <begin position="36"/>
        <end position="55"/>
    </location>
</feature>
<keyword evidence="1" id="KW-0812">Transmembrane</keyword>
<dbReference type="EMBL" id="KQ976737">
    <property type="protein sequence ID" value="KYM75932.1"/>
    <property type="molecule type" value="Genomic_DNA"/>
</dbReference>
<dbReference type="Proteomes" id="UP000078540">
    <property type="component" value="Unassembled WGS sequence"/>
</dbReference>
<evidence type="ECO:0000313" key="3">
    <source>
        <dbReference type="Proteomes" id="UP000078540"/>
    </source>
</evidence>